<protein>
    <submittedName>
        <fullName evidence="3">Glycosyltransferase</fullName>
    </submittedName>
</protein>
<dbReference type="SUPFAM" id="SSF53756">
    <property type="entry name" value="UDP-Glycosyltransferase/glycogen phosphorylase"/>
    <property type="match status" value="1"/>
</dbReference>
<evidence type="ECO:0000313" key="3">
    <source>
        <dbReference type="EMBL" id="EKZ1927895.1"/>
    </source>
</evidence>
<feature type="domain" description="Glycosyl transferase family 1" evidence="2">
    <location>
        <begin position="220"/>
        <end position="371"/>
    </location>
</feature>
<dbReference type="Gene3D" id="3.40.50.2000">
    <property type="entry name" value="Glycogen Phosphorylase B"/>
    <property type="match status" value="2"/>
</dbReference>
<comment type="caution">
    <text evidence="3">The sequence shown here is derived from an EMBL/GenBank/DDBJ whole genome shotgun (WGS) entry which is preliminary data.</text>
</comment>
<reference evidence="3" key="1">
    <citation type="submission" date="2023-08" db="EMBL/GenBank/DDBJ databases">
        <authorList>
            <consortium name="Clinical and Environmental Microbiology Branch: Whole genome sequencing antimicrobial resistance pathogens in the healthcare setting"/>
        </authorList>
    </citation>
    <scope>NUCLEOTIDE SEQUENCE</scope>
    <source>
        <strain evidence="3">2023CJ-00293</strain>
    </source>
</reference>
<evidence type="ECO:0000256" key="1">
    <source>
        <dbReference type="ARBA" id="ARBA00022679"/>
    </source>
</evidence>
<evidence type="ECO:0000313" key="4">
    <source>
        <dbReference type="Proteomes" id="UP001225498"/>
    </source>
</evidence>
<proteinExistence type="predicted"/>
<organism evidence="3 4">
    <name type="scientific">Stenotrophomonas maltophilia</name>
    <name type="common">Pseudomonas maltophilia</name>
    <name type="synonym">Xanthomonas maltophilia</name>
    <dbReference type="NCBI Taxonomy" id="40324"/>
    <lineage>
        <taxon>Bacteria</taxon>
        <taxon>Pseudomonadati</taxon>
        <taxon>Pseudomonadota</taxon>
        <taxon>Gammaproteobacteria</taxon>
        <taxon>Lysobacterales</taxon>
        <taxon>Lysobacteraceae</taxon>
        <taxon>Stenotrophomonas</taxon>
        <taxon>Stenotrophomonas maltophilia group</taxon>
    </lineage>
</organism>
<dbReference type="PANTHER" id="PTHR46401">
    <property type="entry name" value="GLYCOSYLTRANSFERASE WBBK-RELATED"/>
    <property type="match status" value="1"/>
</dbReference>
<accession>A0AAI9G1H2</accession>
<dbReference type="GO" id="GO:0016757">
    <property type="term" value="F:glycosyltransferase activity"/>
    <property type="evidence" value="ECO:0007669"/>
    <property type="project" value="InterPro"/>
</dbReference>
<dbReference type="GO" id="GO:0009103">
    <property type="term" value="P:lipopolysaccharide biosynthetic process"/>
    <property type="evidence" value="ECO:0007669"/>
    <property type="project" value="TreeGrafter"/>
</dbReference>
<feature type="non-terminal residue" evidence="3">
    <location>
        <position position="591"/>
    </location>
</feature>
<dbReference type="CDD" id="cd03809">
    <property type="entry name" value="GT4_MtfB-like"/>
    <property type="match status" value="1"/>
</dbReference>
<dbReference type="Proteomes" id="UP001225498">
    <property type="component" value="Unassembled WGS sequence"/>
</dbReference>
<sequence length="591" mass="65379">MRIVIDLQGAQTASRYRGIGRYSLSLAVAMARNAGEHEIHVLLNGRFADTVEPIRQAFGSALPEGRIHVWMPARSTGQMGEDGIDERIRESVLNALEPDFVHIASLFEGFDEAAITGVHSGFCRFRTAVTLFDLIPLIHQKRYLENPVMAQWYHRKVAHMRRADLLLGISGSASQEAIDYLGFEADKVVNISSAIDDGFKRLAPDALDEAGLRRKYGLSRAFVMYTGGIDHRKNIEGLIRSYAMLPQEVRSAHQLAVVCSVRDDSRDQLNRLARDCGLRDGELVLTGFVSDEDLVALYKLARLFVFPSWHEGFGLPALEAMQCGAPVIGSATSSLPEVIGLEEALFDPHDDQAIKAKLLQGLVDDAFRERLLAHAPVQAKRFSWDASAVRALAAMASAATQPPDRARPRLAYVSPLPPERSGIADYSAELIPELARHYEIDVIVDQSQIDDHAVCGSARVRDLAWFQVHGAGYDRVLYHFGNSAFHVHMVDMLERVPGVVVLHDFFLSGMLAYREHAMGRAGTWAEALYRSHGYAPMPALAAHKHEQLVMGYPCNYGVLASAVGMLVHSAVSTRMAQQYYPGGDAVRWREV</sequence>
<keyword evidence="1" id="KW-0808">Transferase</keyword>
<dbReference type="AlphaFoldDB" id="A0AAI9G1H2"/>
<gene>
    <name evidence="3" type="ORF">REH87_002920</name>
</gene>
<name>A0AAI9G1H2_STEMA</name>
<dbReference type="EMBL" id="ABLTIR010000071">
    <property type="protein sequence ID" value="EKZ1927895.1"/>
    <property type="molecule type" value="Genomic_DNA"/>
</dbReference>
<dbReference type="InterPro" id="IPR001296">
    <property type="entry name" value="Glyco_trans_1"/>
</dbReference>
<dbReference type="PANTHER" id="PTHR46401:SF2">
    <property type="entry name" value="GLYCOSYLTRANSFERASE WBBK-RELATED"/>
    <property type="match status" value="1"/>
</dbReference>
<dbReference type="Pfam" id="PF00534">
    <property type="entry name" value="Glycos_transf_1"/>
    <property type="match status" value="1"/>
</dbReference>
<evidence type="ECO:0000259" key="2">
    <source>
        <dbReference type="Pfam" id="PF00534"/>
    </source>
</evidence>